<accession>A0A195EIZ0</accession>
<dbReference type="STRING" id="471704.A0A195EIZ0"/>
<dbReference type="PANTHER" id="PTHR10838">
    <property type="entry name" value="SYNAPTOGYRIN"/>
    <property type="match status" value="1"/>
</dbReference>
<evidence type="ECO:0000256" key="6">
    <source>
        <dbReference type="PROSITE-ProRule" id="PRU00581"/>
    </source>
</evidence>
<feature type="transmembrane region" description="Helical" evidence="8">
    <location>
        <begin position="328"/>
        <end position="347"/>
    </location>
</feature>
<gene>
    <name evidence="10" type="ORF">ALC57_02894</name>
</gene>
<proteinExistence type="inferred from homology"/>
<evidence type="ECO:0000256" key="5">
    <source>
        <dbReference type="ARBA" id="ARBA00023136"/>
    </source>
</evidence>
<keyword evidence="4 8" id="KW-1133">Transmembrane helix</keyword>
<dbReference type="PROSITE" id="PS51225">
    <property type="entry name" value="MARVEL"/>
    <property type="match status" value="1"/>
</dbReference>
<feature type="transmembrane region" description="Helical" evidence="8">
    <location>
        <begin position="208"/>
        <end position="230"/>
    </location>
</feature>
<dbReference type="GO" id="GO:0031594">
    <property type="term" value="C:neuromuscular junction"/>
    <property type="evidence" value="ECO:0007669"/>
    <property type="project" value="TreeGrafter"/>
</dbReference>
<dbReference type="Pfam" id="PF01284">
    <property type="entry name" value="MARVEL"/>
    <property type="match status" value="1"/>
</dbReference>
<name>A0A195EIZ0_9HYME</name>
<feature type="transmembrane region" description="Helical" evidence="8">
    <location>
        <begin position="250"/>
        <end position="272"/>
    </location>
</feature>
<dbReference type="InterPro" id="IPR008253">
    <property type="entry name" value="Marvel"/>
</dbReference>
<feature type="transmembrane region" description="Helical" evidence="8">
    <location>
        <begin position="284"/>
        <end position="308"/>
    </location>
</feature>
<keyword evidence="3 6" id="KW-0812">Transmembrane</keyword>
<protein>
    <submittedName>
        <fullName evidence="10">Synaptogyrin-2</fullName>
    </submittedName>
</protein>
<feature type="domain" description="MARVEL" evidence="9">
    <location>
        <begin position="201"/>
        <end position="351"/>
    </location>
</feature>
<dbReference type="AlphaFoldDB" id="A0A195EIZ0"/>
<evidence type="ECO:0000256" key="3">
    <source>
        <dbReference type="ARBA" id="ARBA00022692"/>
    </source>
</evidence>
<dbReference type="InterPro" id="IPR016579">
    <property type="entry name" value="Synaptogyrin"/>
</dbReference>
<keyword evidence="11" id="KW-1185">Reference proteome</keyword>
<evidence type="ECO:0000313" key="10">
    <source>
        <dbReference type="EMBL" id="KYN27829.1"/>
    </source>
</evidence>
<dbReference type="OrthoDB" id="10041611at2759"/>
<sequence>MNVDLLEFTKQTETILCGVGAQNLVKECKKRNISTNALHRLTKEDFVQLGADADQAENIVNALCISKKKQYNVKPKPHYRILDKVEILQVGEKQLSIIQDFVKYCKMKLKKEKINFFVDADKALSASQILCMSAEATLKEVSEAELKLKELEAMIMIMDGGAYGGGKAGAPFDPIAFVQRPQVILRALCLVSRRSLLKAGSFQGRFKSVIATTTLFAIIVFGCISSKGYLVKDDGKEVCLYNEDNNACNYGIGIGVLAFLASIGFLAGEYLFEQMSSVKTRKHFVLIDLGFSGLWSFLYFVGFCYLTNAWNNSVRPKDGYGVNNVQSAIAFSFFSIFTWAACAWFAFQRFKQGTDAAFAPSYEADPVGGTGYTSYPDATDTAYQEPPFGQQQQRGMGDFQAPAY</sequence>
<evidence type="ECO:0000313" key="11">
    <source>
        <dbReference type="Proteomes" id="UP000078492"/>
    </source>
</evidence>
<evidence type="ECO:0000256" key="7">
    <source>
        <dbReference type="SAM" id="MobiDB-lite"/>
    </source>
</evidence>
<dbReference type="GO" id="GO:0030672">
    <property type="term" value="C:synaptic vesicle membrane"/>
    <property type="evidence" value="ECO:0007669"/>
    <property type="project" value="TreeGrafter"/>
</dbReference>
<evidence type="ECO:0000256" key="1">
    <source>
        <dbReference type="ARBA" id="ARBA00004141"/>
    </source>
</evidence>
<dbReference type="KEGG" id="tcz:108770962"/>
<evidence type="ECO:0000259" key="9">
    <source>
        <dbReference type="PROSITE" id="PS51225"/>
    </source>
</evidence>
<feature type="region of interest" description="Disordered" evidence="7">
    <location>
        <begin position="383"/>
        <end position="404"/>
    </location>
</feature>
<comment type="similarity">
    <text evidence="2">Belongs to the synaptogyrin family.</text>
</comment>
<comment type="subcellular location">
    <subcellularLocation>
        <location evidence="1">Membrane</location>
        <topology evidence="1">Multi-pass membrane protein</topology>
    </subcellularLocation>
</comment>
<dbReference type="PANTHER" id="PTHR10838:SF20">
    <property type="entry name" value="SYNAPTOGYRIN"/>
    <property type="match status" value="1"/>
</dbReference>
<evidence type="ECO:0000256" key="4">
    <source>
        <dbReference type="ARBA" id="ARBA00022989"/>
    </source>
</evidence>
<dbReference type="Proteomes" id="UP000078492">
    <property type="component" value="Unassembled WGS sequence"/>
</dbReference>
<reference evidence="10 11" key="1">
    <citation type="submission" date="2015-09" db="EMBL/GenBank/DDBJ databases">
        <title>Trachymyrmex cornetzi WGS genome.</title>
        <authorList>
            <person name="Nygaard S."/>
            <person name="Hu H."/>
            <person name="Boomsma J."/>
            <person name="Zhang G."/>
        </authorList>
    </citation>
    <scope>NUCLEOTIDE SEQUENCE [LARGE SCALE GENOMIC DNA]</scope>
    <source>
        <strain evidence="10">Tcor2-1</strain>
        <tissue evidence="10">Whole body</tissue>
    </source>
</reference>
<organism evidence="10 11">
    <name type="scientific">Trachymyrmex cornetzi</name>
    <dbReference type="NCBI Taxonomy" id="471704"/>
    <lineage>
        <taxon>Eukaryota</taxon>
        <taxon>Metazoa</taxon>
        <taxon>Ecdysozoa</taxon>
        <taxon>Arthropoda</taxon>
        <taxon>Hexapoda</taxon>
        <taxon>Insecta</taxon>
        <taxon>Pterygota</taxon>
        <taxon>Neoptera</taxon>
        <taxon>Endopterygota</taxon>
        <taxon>Hymenoptera</taxon>
        <taxon>Apocrita</taxon>
        <taxon>Aculeata</taxon>
        <taxon>Formicoidea</taxon>
        <taxon>Formicidae</taxon>
        <taxon>Myrmicinae</taxon>
        <taxon>Trachymyrmex</taxon>
    </lineage>
</organism>
<evidence type="ECO:0000256" key="8">
    <source>
        <dbReference type="SAM" id="Phobius"/>
    </source>
</evidence>
<evidence type="ECO:0000256" key="2">
    <source>
        <dbReference type="ARBA" id="ARBA00010252"/>
    </source>
</evidence>
<dbReference type="EMBL" id="KQ978881">
    <property type="protein sequence ID" value="KYN27829.1"/>
    <property type="molecule type" value="Genomic_DNA"/>
</dbReference>
<keyword evidence="5 6" id="KW-0472">Membrane</keyword>